<dbReference type="EMBL" id="GAMC01019068">
    <property type="protein sequence ID" value="JAB87487.1"/>
    <property type="molecule type" value="mRNA"/>
</dbReference>
<dbReference type="Pfam" id="PF00135">
    <property type="entry name" value="COesterase"/>
    <property type="match status" value="1"/>
</dbReference>
<dbReference type="AlphaFoldDB" id="W8ANC4"/>
<dbReference type="PANTHER" id="PTHR11559">
    <property type="entry name" value="CARBOXYLESTERASE"/>
    <property type="match status" value="1"/>
</dbReference>
<dbReference type="InterPro" id="IPR002018">
    <property type="entry name" value="CarbesteraseB"/>
</dbReference>
<dbReference type="ESTHER" id="cerca-w8anc4">
    <property type="family name" value="Carb_B_Arthropoda"/>
</dbReference>
<organism evidence="3">
    <name type="scientific">Ceratitis capitata</name>
    <name type="common">Mediterranean fruit fly</name>
    <name type="synonym">Tephritis capitata</name>
    <dbReference type="NCBI Taxonomy" id="7213"/>
    <lineage>
        <taxon>Eukaryota</taxon>
        <taxon>Metazoa</taxon>
        <taxon>Ecdysozoa</taxon>
        <taxon>Arthropoda</taxon>
        <taxon>Hexapoda</taxon>
        <taxon>Insecta</taxon>
        <taxon>Pterygota</taxon>
        <taxon>Neoptera</taxon>
        <taxon>Endopterygota</taxon>
        <taxon>Diptera</taxon>
        <taxon>Brachycera</taxon>
        <taxon>Muscomorpha</taxon>
        <taxon>Tephritoidea</taxon>
        <taxon>Tephritidae</taxon>
        <taxon>Ceratitis</taxon>
        <taxon>Ceratitis</taxon>
    </lineage>
</organism>
<proteinExistence type="evidence at transcript level"/>
<dbReference type="OrthoDB" id="19653at2759"/>
<dbReference type="SUPFAM" id="SSF53474">
    <property type="entry name" value="alpha/beta-Hydrolases"/>
    <property type="match status" value="1"/>
</dbReference>
<gene>
    <name evidence="3" type="primary">ESTE</name>
</gene>
<dbReference type="InterPro" id="IPR050309">
    <property type="entry name" value="Type-B_Carboxylest/Lipase"/>
</dbReference>
<evidence type="ECO:0000256" key="1">
    <source>
        <dbReference type="ARBA" id="ARBA00023180"/>
    </source>
</evidence>
<evidence type="ECO:0000259" key="2">
    <source>
        <dbReference type="Pfam" id="PF00135"/>
    </source>
</evidence>
<name>W8ANC4_CERCA</name>
<keyword evidence="1" id="KW-0325">Glycoprotein</keyword>
<evidence type="ECO:0000313" key="3">
    <source>
        <dbReference type="EMBL" id="JAB87487.1"/>
    </source>
</evidence>
<protein>
    <submittedName>
        <fullName evidence="3">Esterase E4</fullName>
    </submittedName>
</protein>
<dbReference type="InterPro" id="IPR029058">
    <property type="entry name" value="AB_hydrolase_fold"/>
</dbReference>
<accession>W8ANC4</accession>
<dbReference type="Gene3D" id="3.40.50.1820">
    <property type="entry name" value="alpha/beta hydrolase"/>
    <property type="match status" value="1"/>
</dbReference>
<sequence length="573" mass="65161">MLLRIFSETYRFSRNIAFRYYSANPIKTVKVQVRQGVVVGREERLPNGEPYNVFQGIPYALPPLGNLRFQPPVPLEKFETPELDCTKMRECSWQRDRQTKKLVGTEDCLHLNIYGPVKPTIQILPVMVWIHGGGFSYGHGQEFLPLSLMMEDIIVVSINYRLGVLGFGCLPEAGIWGNAGLKDQRQALRWVQENIVCFNGDPGNITLIGQGAGGVCVSLHTLGCHANKLFHKAIMQSGTANQEWAFQRSPQEKMYRLNKLFGCASNDPRKMPSPIEAPTEAILSKTNSLLLPDERRRSIQFPLGPVLEDSNSPDPIVSTPVLDRMCEENAISMPTIMGYNSAEGISLIGSWLEELDKVDKDLERFLPRNIPLPFDHPQMKELTHKLRKAYFGGGRVTHENIQGLADILADYIYISGIKLATKMHATHQPNAPLYAYRFHYTGERDVFRITTKFEHLKGACHGDELFYIFQTFDDDVSIFDPADIKIIKQICAMWANFARHGDPTPKDSDITKELGFRWTPVRKPIGDDSGQDYLNIDYQSEMIQDPDKARADFWFDIYNEYAPRDYSILNKCD</sequence>
<feature type="domain" description="Carboxylesterase type B" evidence="2">
    <location>
        <begin position="29"/>
        <end position="554"/>
    </location>
</feature>
<dbReference type="KEGG" id="ccat:101462136"/>
<reference evidence="3" key="1">
    <citation type="submission" date="2013-07" db="EMBL/GenBank/DDBJ databases">
        <authorList>
            <person name="Geib S."/>
        </authorList>
    </citation>
    <scope>NUCLEOTIDE SEQUENCE</scope>
</reference>
<reference evidence="3" key="2">
    <citation type="journal article" date="2014" name="BMC Genomics">
        <title>A genomic perspective to assessing quality of mass-reared SIT flies used in Mediterranean fruit fly (Ceratitis capitata) eradication in California.</title>
        <authorList>
            <person name="Calla B."/>
            <person name="Hall B."/>
            <person name="Hou S."/>
            <person name="Geib S.M."/>
        </authorList>
    </citation>
    <scope>NUCLEOTIDE SEQUENCE</scope>
</reference>
<dbReference type="GeneID" id="101462136"/>